<evidence type="ECO:0000313" key="2">
    <source>
        <dbReference type="Proteomes" id="UP000616779"/>
    </source>
</evidence>
<name>A0ABX1XZS2_9BACL</name>
<protein>
    <submittedName>
        <fullName evidence="1">DUF2642 domain-containing protein</fullName>
    </submittedName>
</protein>
<keyword evidence="2" id="KW-1185">Reference proteome</keyword>
<dbReference type="EMBL" id="WHOA01000148">
    <property type="protein sequence ID" value="NOU74072.1"/>
    <property type="molecule type" value="Genomic_DNA"/>
</dbReference>
<reference evidence="1 2" key="1">
    <citation type="submission" date="2019-10" db="EMBL/GenBank/DDBJ databases">
        <title>Description of Paenibacillus terrestris sp. nov.</title>
        <authorList>
            <person name="Carlier A."/>
            <person name="Qi S."/>
        </authorList>
    </citation>
    <scope>NUCLEOTIDE SEQUENCE [LARGE SCALE GENOMIC DNA]</scope>
    <source>
        <strain evidence="1 2">LMG 31458</strain>
    </source>
</reference>
<organism evidence="1 2">
    <name type="scientific">Paenibacillus phytorum</name>
    <dbReference type="NCBI Taxonomy" id="2654977"/>
    <lineage>
        <taxon>Bacteria</taxon>
        <taxon>Bacillati</taxon>
        <taxon>Bacillota</taxon>
        <taxon>Bacilli</taxon>
        <taxon>Bacillales</taxon>
        <taxon>Paenibacillaceae</taxon>
        <taxon>Paenibacillus</taxon>
    </lineage>
</organism>
<dbReference type="Proteomes" id="UP000616779">
    <property type="component" value="Unassembled WGS sequence"/>
</dbReference>
<dbReference type="RefSeq" id="WP_171645476.1">
    <property type="nucleotide sequence ID" value="NZ_WHOA01000148.1"/>
</dbReference>
<sequence>MMFFNSYIGKMVQIELIGDGDKIGYLIDVGPDIIVIYMEKKYLYLPIAHIRNITLNLDKSITDSPPDLTLQTGEITYHQILSSAVDRFVEIYISNNQTIHGYVRHISQDYLVFHSPLYQIMYIPLFHLKWISPYQNNQTPYSQVLSQLTLSSPDPSFALLPNTFEQLLKELEGQIVCLDSGLHANKIGLLQKLDLPFAELITADEKKLHYNIQHIKNCILFNK</sequence>
<comment type="caution">
    <text evidence="1">The sequence shown here is derived from an EMBL/GenBank/DDBJ whole genome shotgun (WGS) entry which is preliminary data.</text>
</comment>
<accession>A0ABX1XZS2</accession>
<proteinExistence type="predicted"/>
<gene>
    <name evidence="1" type="ORF">GC098_22180</name>
</gene>
<evidence type="ECO:0000313" key="1">
    <source>
        <dbReference type="EMBL" id="NOU74072.1"/>
    </source>
</evidence>